<name>A0A0V1B7M9_TRISP</name>
<dbReference type="InParanoid" id="A0A0V1B7M9"/>
<gene>
    <name evidence="1" type="ORF">T01_8030</name>
</gene>
<sequence length="89" mass="10069">MDSTLFPTKGYQLQLSLWIHRSVIWLSVQQTTLPNFISRLVFTKERSLAVIKAAISSNRGRVTLLTGAIRVLLITKFVMISPNTVVILR</sequence>
<dbReference type="EMBL" id="JYDH01000089">
    <property type="protein sequence ID" value="KRY32998.1"/>
    <property type="molecule type" value="Genomic_DNA"/>
</dbReference>
<reference evidence="1 2" key="1">
    <citation type="submission" date="2015-01" db="EMBL/GenBank/DDBJ databases">
        <title>Evolution of Trichinella species and genotypes.</title>
        <authorList>
            <person name="Korhonen P.K."/>
            <person name="Edoardo P."/>
            <person name="Giuseppe L.R."/>
            <person name="Gasser R.B."/>
        </authorList>
    </citation>
    <scope>NUCLEOTIDE SEQUENCE [LARGE SCALE GENOMIC DNA]</scope>
    <source>
        <strain evidence="1">ISS3</strain>
    </source>
</reference>
<organism evidence="1 2">
    <name type="scientific">Trichinella spiralis</name>
    <name type="common">Trichina worm</name>
    <dbReference type="NCBI Taxonomy" id="6334"/>
    <lineage>
        <taxon>Eukaryota</taxon>
        <taxon>Metazoa</taxon>
        <taxon>Ecdysozoa</taxon>
        <taxon>Nematoda</taxon>
        <taxon>Enoplea</taxon>
        <taxon>Dorylaimia</taxon>
        <taxon>Trichinellida</taxon>
        <taxon>Trichinellidae</taxon>
        <taxon>Trichinella</taxon>
    </lineage>
</organism>
<evidence type="ECO:0000313" key="2">
    <source>
        <dbReference type="Proteomes" id="UP000054776"/>
    </source>
</evidence>
<evidence type="ECO:0000313" key="1">
    <source>
        <dbReference type="EMBL" id="KRY32998.1"/>
    </source>
</evidence>
<proteinExistence type="predicted"/>
<dbReference type="Proteomes" id="UP000054776">
    <property type="component" value="Unassembled WGS sequence"/>
</dbReference>
<keyword evidence="2" id="KW-1185">Reference proteome</keyword>
<dbReference type="AlphaFoldDB" id="A0A0V1B7M9"/>
<protein>
    <submittedName>
        <fullName evidence="1">Uncharacterized protein</fullName>
    </submittedName>
</protein>
<accession>A0A0V1B7M9</accession>
<comment type="caution">
    <text evidence="1">The sequence shown here is derived from an EMBL/GenBank/DDBJ whole genome shotgun (WGS) entry which is preliminary data.</text>
</comment>